<evidence type="ECO:0000256" key="1">
    <source>
        <dbReference type="SAM" id="MobiDB-lite"/>
    </source>
</evidence>
<dbReference type="PROSITE" id="PS51257">
    <property type="entry name" value="PROKAR_LIPOPROTEIN"/>
    <property type="match status" value="1"/>
</dbReference>
<dbReference type="FunFam" id="1.10.530.10:FF:000004">
    <property type="entry name" value="Membrane-bound lytic murein transglycosylase D"/>
    <property type="match status" value="1"/>
</dbReference>
<dbReference type="InterPro" id="IPR023346">
    <property type="entry name" value="Lysozyme-like_dom_sf"/>
</dbReference>
<organism evidence="3">
    <name type="scientific">hydrothermal vent metagenome</name>
    <dbReference type="NCBI Taxonomy" id="652676"/>
    <lineage>
        <taxon>unclassified sequences</taxon>
        <taxon>metagenomes</taxon>
        <taxon>ecological metagenomes</taxon>
    </lineage>
</organism>
<accession>A0A3B0ZNK2</accession>
<dbReference type="Pfam" id="PF01464">
    <property type="entry name" value="SLT"/>
    <property type="match status" value="1"/>
</dbReference>
<dbReference type="InterPro" id="IPR000189">
    <property type="entry name" value="Transglyc_AS"/>
</dbReference>
<dbReference type="AlphaFoldDB" id="A0A3B0ZNK2"/>
<dbReference type="SUPFAM" id="SSF53955">
    <property type="entry name" value="Lysozyme-like"/>
    <property type="match status" value="1"/>
</dbReference>
<dbReference type="Gene3D" id="1.10.530.10">
    <property type="match status" value="1"/>
</dbReference>
<feature type="region of interest" description="Disordered" evidence="1">
    <location>
        <begin position="28"/>
        <end position="57"/>
    </location>
</feature>
<reference evidence="3" key="1">
    <citation type="submission" date="2018-06" db="EMBL/GenBank/DDBJ databases">
        <authorList>
            <person name="Zhirakovskaya E."/>
        </authorList>
    </citation>
    <scope>NUCLEOTIDE SEQUENCE</scope>
</reference>
<dbReference type="PANTHER" id="PTHR33734:SF22">
    <property type="entry name" value="MEMBRANE-BOUND LYTIC MUREIN TRANSGLYCOSYLASE D"/>
    <property type="match status" value="1"/>
</dbReference>
<dbReference type="InterPro" id="IPR008258">
    <property type="entry name" value="Transglycosylase_SLT_dom_1"/>
</dbReference>
<dbReference type="PROSITE" id="PS00922">
    <property type="entry name" value="TRANSGLYCOSYLASE"/>
    <property type="match status" value="1"/>
</dbReference>
<feature type="domain" description="LysM" evidence="2">
    <location>
        <begin position="471"/>
        <end position="515"/>
    </location>
</feature>
<dbReference type="CDD" id="cd16894">
    <property type="entry name" value="MltD-like"/>
    <property type="match status" value="1"/>
</dbReference>
<dbReference type="GO" id="GO:0000270">
    <property type="term" value="P:peptidoglycan metabolic process"/>
    <property type="evidence" value="ECO:0007669"/>
    <property type="project" value="InterPro"/>
</dbReference>
<dbReference type="PROSITE" id="PS51782">
    <property type="entry name" value="LYSM"/>
    <property type="match status" value="3"/>
</dbReference>
<dbReference type="GO" id="GO:0016020">
    <property type="term" value="C:membrane"/>
    <property type="evidence" value="ECO:0007669"/>
    <property type="project" value="InterPro"/>
</dbReference>
<dbReference type="Gene3D" id="3.10.350.10">
    <property type="entry name" value="LysM domain"/>
    <property type="match status" value="3"/>
</dbReference>
<name>A0A3B0ZNK2_9ZZZZ</name>
<feature type="region of interest" description="Disordered" evidence="1">
    <location>
        <begin position="81"/>
        <end position="107"/>
    </location>
</feature>
<evidence type="ECO:0000259" key="2">
    <source>
        <dbReference type="PROSITE" id="PS51782"/>
    </source>
</evidence>
<dbReference type="CDD" id="cd00118">
    <property type="entry name" value="LysM"/>
    <property type="match status" value="3"/>
</dbReference>
<dbReference type="SUPFAM" id="SSF54106">
    <property type="entry name" value="LysM domain"/>
    <property type="match status" value="3"/>
</dbReference>
<dbReference type="PANTHER" id="PTHR33734">
    <property type="entry name" value="LYSM DOMAIN-CONTAINING GPI-ANCHORED PROTEIN 2"/>
    <property type="match status" value="1"/>
</dbReference>
<feature type="domain" description="LysM" evidence="2">
    <location>
        <begin position="397"/>
        <end position="440"/>
    </location>
</feature>
<evidence type="ECO:0000313" key="3">
    <source>
        <dbReference type="EMBL" id="VAW89753.1"/>
    </source>
</evidence>
<sequence length="586" mass="66845">MPQATNKTLFKIITFFSSLLLLSGCLTQPQKSEKSPPETISQSDNKESLTPPEEQPNVESIHYLSKQQGSEALHAPLEPLIPDTLDLPTQPPLPLTQFGPDSSPHQSLSGIVENQPFQEIKPTDLWHRLRQQYALPDSDHPRIKYDQNRYTKNSNHLLQLTERAHPYLHYILEEIEARDMPAEIALLPMVESAFLPFAYSHGQAAGIWQFIPSTGKHFGLKQNWWYDGRRDVYASTKAALTYLQQLHKTFDGDWLLALAAYNSGAGTVSRAIRKNKNKGKPTDYWHLDLPKETEKYVPKLLALSNIIADPEAFDIKLTPIPDKSYFEKVEINGQIDLALAAELAELGTDKLYSLNPGFNRWATDPNGPHYLLIPEEKASIFTQALAQLPDNQRVKWIRHRIQPGESLLLIAKKHQTTVDLLRDTNKLNSNMIRAGQHLLIPTATRHLSRYTQSSELRKRAIQQRQRDGEKITHTIQRGDTLWDISRKHKVSVRELAKWNAMAPKEPIRPGQKLLVWRKKSPDNSLSAPLQIVNYKVRQGDSLARIAQKFRVSITDLQRWNSLNIKKYLQPGQRLTLHVDVIRQSGG</sequence>
<dbReference type="Pfam" id="PF01476">
    <property type="entry name" value="LysM"/>
    <property type="match status" value="3"/>
</dbReference>
<dbReference type="EMBL" id="UOFP01000287">
    <property type="protein sequence ID" value="VAW89753.1"/>
    <property type="molecule type" value="Genomic_DNA"/>
</dbReference>
<proteinExistence type="predicted"/>
<dbReference type="SMART" id="SM00257">
    <property type="entry name" value="LysM"/>
    <property type="match status" value="3"/>
</dbReference>
<gene>
    <name evidence="3" type="ORF">MNBD_GAMMA18-1543</name>
</gene>
<dbReference type="InterPro" id="IPR018392">
    <property type="entry name" value="LysM"/>
</dbReference>
<protein>
    <submittedName>
        <fullName evidence="3">Membrane-bound lytic murein transglycosylase D</fullName>
    </submittedName>
</protein>
<feature type="domain" description="LysM" evidence="2">
    <location>
        <begin position="532"/>
        <end position="576"/>
    </location>
</feature>
<dbReference type="InterPro" id="IPR036779">
    <property type="entry name" value="LysM_dom_sf"/>
</dbReference>
<dbReference type="GO" id="GO:0008932">
    <property type="term" value="F:lytic endotransglycosylase activity"/>
    <property type="evidence" value="ECO:0007669"/>
    <property type="project" value="TreeGrafter"/>
</dbReference>